<evidence type="ECO:0000259" key="1">
    <source>
        <dbReference type="Pfam" id="PF00501"/>
    </source>
</evidence>
<sequence length="554" mass="61640">MQKPGRGRWGDKFLRAERKWQSWHMQDHVGPDRPFPLVLEGKALRQAHRTALRFGDTVLSYEQLHQGINRFANGFLSLGLRPGERVALMLPNCPEALFSWWGVNRIGGVDVPINISLRGEGLAYQIAQAHCVAVVVEDTLLERLLPLLEGLPSLRHVIVMGPGRLPSLPVGSAISLHDLVSLSEATPTFRPDYRDLASIIYTSGTTGRSKGVMIGHNYWYEISSEAVRYARYTEDDILYGGLPLFHVSARGTTVGPALLADASAVIAERFSASRMLDDCRRWECSVAKYIGGIMPILMKQPCRDDDWDNPLRLVVGAAAPVDLFDAFEARFNTRILEGYGQTEATLCLVNPIDARRPGSCGKPITGWDVMIADDGDNECPPGVVGEIVARPQRPFLGTMGYDGMAEATLAMMRNYWLHTGDLGYKDADGYFFFVDRKSQALRRRGENISSFEVEAVLDQHPAVLESCVVGVPSELGEEEVKAVVVLRKGQELDPAQLIDWCRTRLAYFAIPRYVALRHALPKTPSMRVEKHRLKAEGVTADCWDREKAGIVLER</sequence>
<evidence type="ECO:0000313" key="3">
    <source>
        <dbReference type="EMBL" id="REG46418.1"/>
    </source>
</evidence>
<dbReference type="Proteomes" id="UP000256794">
    <property type="component" value="Unassembled WGS sequence"/>
</dbReference>
<dbReference type="PANTHER" id="PTHR43767">
    <property type="entry name" value="LONG-CHAIN-FATTY-ACID--COA LIGASE"/>
    <property type="match status" value="1"/>
</dbReference>
<dbReference type="EMBL" id="QUMX01000015">
    <property type="protein sequence ID" value="REG46418.1"/>
    <property type="molecule type" value="Genomic_DNA"/>
</dbReference>
<dbReference type="PROSITE" id="PS00455">
    <property type="entry name" value="AMP_BINDING"/>
    <property type="match status" value="1"/>
</dbReference>
<dbReference type="AlphaFoldDB" id="A0AAQ0HI04"/>
<dbReference type="Pfam" id="PF00501">
    <property type="entry name" value="AMP-binding"/>
    <property type="match status" value="1"/>
</dbReference>
<dbReference type="InterPro" id="IPR050237">
    <property type="entry name" value="ATP-dep_AMP-bd_enzyme"/>
</dbReference>
<dbReference type="InterPro" id="IPR020845">
    <property type="entry name" value="AMP-binding_CS"/>
</dbReference>
<dbReference type="Pfam" id="PF13193">
    <property type="entry name" value="AMP-binding_C"/>
    <property type="match status" value="1"/>
</dbReference>
<feature type="domain" description="AMP-dependent synthetase/ligase" evidence="1">
    <location>
        <begin position="42"/>
        <end position="391"/>
    </location>
</feature>
<dbReference type="SUPFAM" id="SSF56801">
    <property type="entry name" value="Acetyl-CoA synthetase-like"/>
    <property type="match status" value="1"/>
</dbReference>
<protein>
    <submittedName>
        <fullName evidence="3">Crotonobetaine/carnitine-CoA ligase</fullName>
    </submittedName>
</protein>
<proteinExistence type="predicted"/>
<dbReference type="InterPro" id="IPR045851">
    <property type="entry name" value="AMP-bd_C_sf"/>
</dbReference>
<keyword evidence="3" id="KW-0436">Ligase</keyword>
<dbReference type="RefSeq" id="WP_243700179.1">
    <property type="nucleotide sequence ID" value="NZ_CP035284.1"/>
</dbReference>
<evidence type="ECO:0000259" key="2">
    <source>
        <dbReference type="Pfam" id="PF13193"/>
    </source>
</evidence>
<dbReference type="PANTHER" id="PTHR43767:SF1">
    <property type="entry name" value="NONRIBOSOMAL PEPTIDE SYNTHASE PES1 (EUROFUNG)-RELATED"/>
    <property type="match status" value="1"/>
</dbReference>
<dbReference type="InterPro" id="IPR042099">
    <property type="entry name" value="ANL_N_sf"/>
</dbReference>
<comment type="caution">
    <text evidence="3">The sequence shown here is derived from an EMBL/GenBank/DDBJ whole genome shotgun (WGS) entry which is preliminary data.</text>
</comment>
<dbReference type="InterPro" id="IPR025110">
    <property type="entry name" value="AMP-bd_C"/>
</dbReference>
<dbReference type="Gene3D" id="3.30.300.30">
    <property type="match status" value="1"/>
</dbReference>
<keyword evidence="4" id="KW-1185">Reference proteome</keyword>
<evidence type="ECO:0000313" key="4">
    <source>
        <dbReference type="Proteomes" id="UP000256794"/>
    </source>
</evidence>
<feature type="domain" description="AMP-binding enzyme C-terminal" evidence="2">
    <location>
        <begin position="452"/>
        <end position="525"/>
    </location>
</feature>
<organism evidence="3 4">
    <name type="scientific">Paracoccus versutus</name>
    <name type="common">Thiobacillus versutus</name>
    <dbReference type="NCBI Taxonomy" id="34007"/>
    <lineage>
        <taxon>Bacteria</taxon>
        <taxon>Pseudomonadati</taxon>
        <taxon>Pseudomonadota</taxon>
        <taxon>Alphaproteobacteria</taxon>
        <taxon>Rhodobacterales</taxon>
        <taxon>Paracoccaceae</taxon>
        <taxon>Paracoccus</taxon>
    </lineage>
</organism>
<dbReference type="GO" id="GO:0016878">
    <property type="term" value="F:acid-thiol ligase activity"/>
    <property type="evidence" value="ECO:0007669"/>
    <property type="project" value="UniProtKB-ARBA"/>
</dbReference>
<reference evidence="3 4" key="1">
    <citation type="submission" date="2018-08" db="EMBL/GenBank/DDBJ databases">
        <title>Genomic Encyclopedia of Archaeal and Bacterial Type Strains, Phase II (KMG-II): from individual species to whole genera.</title>
        <authorList>
            <person name="Goeker M."/>
        </authorList>
    </citation>
    <scope>NUCLEOTIDE SEQUENCE [LARGE SCALE GENOMIC DNA]</scope>
    <source>
        <strain evidence="3 4">DSM 582</strain>
    </source>
</reference>
<dbReference type="Gene3D" id="3.40.50.12780">
    <property type="entry name" value="N-terminal domain of ligase-like"/>
    <property type="match status" value="1"/>
</dbReference>
<gene>
    <name evidence="3" type="ORF">ATH84_101535</name>
</gene>
<accession>A0AAQ0HI04</accession>
<dbReference type="InterPro" id="IPR000873">
    <property type="entry name" value="AMP-dep_synth/lig_dom"/>
</dbReference>
<name>A0AAQ0HI04_PARVE</name>